<organism evidence="2 3">
    <name type="scientific">Pseudanabaena frigida</name>
    <dbReference type="NCBI Taxonomy" id="945775"/>
    <lineage>
        <taxon>Bacteria</taxon>
        <taxon>Bacillati</taxon>
        <taxon>Cyanobacteriota</taxon>
        <taxon>Cyanophyceae</taxon>
        <taxon>Pseudanabaenales</taxon>
        <taxon>Pseudanabaenaceae</taxon>
        <taxon>Pseudanabaena</taxon>
    </lineage>
</organism>
<evidence type="ECO:0000256" key="1">
    <source>
        <dbReference type="SAM" id="Phobius"/>
    </source>
</evidence>
<dbReference type="PANTHER" id="PTHR21180">
    <property type="entry name" value="ENDONUCLEASE/EXONUCLEASE/PHOSPHATASE FAMILY DOMAIN-CONTAINING PROTEIN 1"/>
    <property type="match status" value="1"/>
</dbReference>
<comment type="caution">
    <text evidence="2">The sequence shown here is derived from an EMBL/GenBank/DDBJ whole genome shotgun (WGS) entry which is preliminary data.</text>
</comment>
<dbReference type="SUPFAM" id="SSF47781">
    <property type="entry name" value="RuvA domain 2-like"/>
    <property type="match status" value="2"/>
</dbReference>
<dbReference type="AlphaFoldDB" id="A0A2W4W9L4"/>
<name>A0A2W4W9L4_9CYAN</name>
<dbReference type="InterPro" id="IPR051675">
    <property type="entry name" value="Endo/Exo/Phosphatase_dom_1"/>
</dbReference>
<dbReference type="PANTHER" id="PTHR21180:SF32">
    <property type="entry name" value="ENDONUCLEASE_EXONUCLEASE_PHOSPHATASE FAMILY DOMAIN-CONTAINING PROTEIN 1"/>
    <property type="match status" value="1"/>
</dbReference>
<evidence type="ECO:0000313" key="2">
    <source>
        <dbReference type="EMBL" id="PZO41110.1"/>
    </source>
</evidence>
<dbReference type="Gene3D" id="1.10.150.280">
    <property type="entry name" value="AF1531-like domain"/>
    <property type="match status" value="1"/>
</dbReference>
<feature type="transmembrane region" description="Helical" evidence="1">
    <location>
        <begin position="12"/>
        <end position="30"/>
    </location>
</feature>
<proteinExistence type="predicted"/>
<sequence length="236" mass="26316">MSQPSWFDQTPQWVWWSFFPVLGGGAIAYAGVKCGSNIWIGIGAGFVATAIVLPSLPVLASFTTLVWIAQVATAFALKREYLTKTYPKHLPLPEDPQLFATIAAKRPKIDINSCSKNDLVNVLGLPIVYANDIDSLRAEGHIFTSIEELHDILEIPNITLQKIEPMVVFSYDYRQESGYSWKRINSMTADDLIGLGIEPTVAAAIAEERQRRGEFKSIMDIKKRTGIPFSAYRHLT</sequence>
<dbReference type="GO" id="GO:0015628">
    <property type="term" value="P:protein secretion by the type II secretion system"/>
    <property type="evidence" value="ECO:0007669"/>
    <property type="project" value="TreeGrafter"/>
</dbReference>
<dbReference type="EMBL" id="QBML01000012">
    <property type="protein sequence ID" value="PZO41110.1"/>
    <property type="molecule type" value="Genomic_DNA"/>
</dbReference>
<gene>
    <name evidence="2" type="ORF">DCF19_10225</name>
</gene>
<accession>A0A2W4W9L4</accession>
<keyword evidence="1" id="KW-0472">Membrane</keyword>
<dbReference type="InterPro" id="IPR010994">
    <property type="entry name" value="RuvA_2-like"/>
</dbReference>
<keyword evidence="1" id="KW-0812">Transmembrane</keyword>
<reference evidence="2 3" key="2">
    <citation type="submission" date="2018-06" db="EMBL/GenBank/DDBJ databases">
        <title>Metagenomic assembly of (sub)arctic Cyanobacteria and their associated microbiome from non-axenic cultures.</title>
        <authorList>
            <person name="Baurain D."/>
        </authorList>
    </citation>
    <scope>NUCLEOTIDE SEQUENCE [LARGE SCALE GENOMIC DNA]</scope>
    <source>
        <strain evidence="2">ULC066bin1</strain>
    </source>
</reference>
<dbReference type="GO" id="GO:0015627">
    <property type="term" value="C:type II protein secretion system complex"/>
    <property type="evidence" value="ECO:0007669"/>
    <property type="project" value="TreeGrafter"/>
</dbReference>
<keyword evidence="1" id="KW-1133">Transmembrane helix</keyword>
<reference evidence="2 3" key="1">
    <citation type="submission" date="2018-04" db="EMBL/GenBank/DDBJ databases">
        <authorList>
            <person name="Go L.Y."/>
            <person name="Mitchell J.A."/>
        </authorList>
    </citation>
    <scope>NUCLEOTIDE SEQUENCE [LARGE SCALE GENOMIC DNA]</scope>
    <source>
        <strain evidence="2">ULC066bin1</strain>
    </source>
</reference>
<evidence type="ECO:0008006" key="4">
    <source>
        <dbReference type="Google" id="ProtNLM"/>
    </source>
</evidence>
<evidence type="ECO:0000313" key="3">
    <source>
        <dbReference type="Proteomes" id="UP000249467"/>
    </source>
</evidence>
<protein>
    <recommendedName>
        <fullName evidence="4">ComEA protein</fullName>
    </recommendedName>
</protein>
<dbReference type="Proteomes" id="UP000249467">
    <property type="component" value="Unassembled WGS sequence"/>
</dbReference>
<dbReference type="Pfam" id="PF12836">
    <property type="entry name" value="HHH_3"/>
    <property type="match status" value="1"/>
</dbReference>